<proteinExistence type="predicted"/>
<sequence>MKRKYSLMEQSVSNAKVYQNLSCPLKRRKNFKTHEFTFKTQEPVSAEQWMDTQLVTVLTTAHDTKSITTVKRTQKDGSKLDITIPTAMDCKQCEQNKDNIS</sequence>
<name>A0A8D8ZAJ4_9HEMI</name>
<dbReference type="AlphaFoldDB" id="A0A8D8ZAJ4"/>
<protein>
    <submittedName>
        <fullName evidence="1">Uncharacterized protein</fullName>
    </submittedName>
</protein>
<evidence type="ECO:0000313" key="1">
    <source>
        <dbReference type="EMBL" id="CAG6744113.1"/>
    </source>
</evidence>
<dbReference type="EMBL" id="HBUF01459824">
    <property type="protein sequence ID" value="CAG6744113.1"/>
    <property type="molecule type" value="Transcribed_RNA"/>
</dbReference>
<organism evidence="1">
    <name type="scientific">Cacopsylla melanoneura</name>
    <dbReference type="NCBI Taxonomy" id="428564"/>
    <lineage>
        <taxon>Eukaryota</taxon>
        <taxon>Metazoa</taxon>
        <taxon>Ecdysozoa</taxon>
        <taxon>Arthropoda</taxon>
        <taxon>Hexapoda</taxon>
        <taxon>Insecta</taxon>
        <taxon>Pterygota</taxon>
        <taxon>Neoptera</taxon>
        <taxon>Paraneoptera</taxon>
        <taxon>Hemiptera</taxon>
        <taxon>Sternorrhyncha</taxon>
        <taxon>Psylloidea</taxon>
        <taxon>Psyllidae</taxon>
        <taxon>Psyllinae</taxon>
        <taxon>Cacopsylla</taxon>
    </lineage>
</organism>
<reference evidence="1" key="1">
    <citation type="submission" date="2021-05" db="EMBL/GenBank/DDBJ databases">
        <authorList>
            <person name="Alioto T."/>
            <person name="Alioto T."/>
            <person name="Gomez Garrido J."/>
        </authorList>
    </citation>
    <scope>NUCLEOTIDE SEQUENCE</scope>
</reference>
<accession>A0A8D8ZAJ4</accession>